<gene>
    <name evidence="2" type="ORF">LTR24_004156</name>
</gene>
<proteinExistence type="predicted"/>
<accession>A0ABR0KCY2</accession>
<comment type="caution">
    <text evidence="2">The sequence shown here is derived from an EMBL/GenBank/DDBJ whole genome shotgun (WGS) entry which is preliminary data.</text>
</comment>
<evidence type="ECO:0000313" key="2">
    <source>
        <dbReference type="EMBL" id="KAK5093602.1"/>
    </source>
</evidence>
<dbReference type="EMBL" id="JAVRRG010000041">
    <property type="protein sequence ID" value="KAK5093602.1"/>
    <property type="molecule type" value="Genomic_DNA"/>
</dbReference>
<dbReference type="Proteomes" id="UP001345013">
    <property type="component" value="Unassembled WGS sequence"/>
</dbReference>
<feature type="region of interest" description="Disordered" evidence="1">
    <location>
        <begin position="275"/>
        <end position="323"/>
    </location>
</feature>
<name>A0ABR0KCY2_9EURO</name>
<organism evidence="2 3">
    <name type="scientific">Lithohypha guttulata</name>
    <dbReference type="NCBI Taxonomy" id="1690604"/>
    <lineage>
        <taxon>Eukaryota</taxon>
        <taxon>Fungi</taxon>
        <taxon>Dikarya</taxon>
        <taxon>Ascomycota</taxon>
        <taxon>Pezizomycotina</taxon>
        <taxon>Eurotiomycetes</taxon>
        <taxon>Chaetothyriomycetidae</taxon>
        <taxon>Chaetothyriales</taxon>
        <taxon>Trichomeriaceae</taxon>
        <taxon>Lithohypha</taxon>
    </lineage>
</organism>
<evidence type="ECO:0000256" key="1">
    <source>
        <dbReference type="SAM" id="MobiDB-lite"/>
    </source>
</evidence>
<sequence>MTTPTDQFAKLTLESSLVSSDIDMALPDEIRKRAVQLQDILSSFHETELPSEFQPNIFNNIDQNMNSPSGVGSNLFGTLLQYGSYDDDFWDCLSRIQTPEHCARLFNEKLWRRFEACFGAYDILVDRPPSAATAKDAIQPQIDELVRLSNELSKDRKRRQYGDDQPLQIEAQTVAECLRALDKVCQRAEPITSPVAESSRRSTWRTASASGQNLSLFGMLIRQADKEAPFFLDALEQFSGPALRQCLGTLTSLGGLLRSNDAPAFYIARIEALQRKAQDESQPTPSGSSGRGRGREADPKPGQKRAGQAVETAPKRGKRAGGG</sequence>
<keyword evidence="3" id="KW-1185">Reference proteome</keyword>
<protein>
    <submittedName>
        <fullName evidence="2">Uncharacterized protein</fullName>
    </submittedName>
</protein>
<reference evidence="2 3" key="1">
    <citation type="submission" date="2023-08" db="EMBL/GenBank/DDBJ databases">
        <title>Black Yeasts Isolated from many extreme environments.</title>
        <authorList>
            <person name="Coleine C."/>
            <person name="Stajich J.E."/>
            <person name="Selbmann L."/>
        </authorList>
    </citation>
    <scope>NUCLEOTIDE SEQUENCE [LARGE SCALE GENOMIC DNA]</scope>
    <source>
        <strain evidence="2 3">CCFEE 5885</strain>
    </source>
</reference>
<evidence type="ECO:0000313" key="3">
    <source>
        <dbReference type="Proteomes" id="UP001345013"/>
    </source>
</evidence>